<dbReference type="GO" id="GO:0016987">
    <property type="term" value="F:sigma factor activity"/>
    <property type="evidence" value="ECO:0007669"/>
    <property type="project" value="InterPro"/>
</dbReference>
<dbReference type="AlphaFoldDB" id="A0A172U134"/>
<organism evidence="3 4">
    <name type="scientific">Flavisolibacter tropicus</name>
    <dbReference type="NCBI Taxonomy" id="1492898"/>
    <lineage>
        <taxon>Bacteria</taxon>
        <taxon>Pseudomonadati</taxon>
        <taxon>Bacteroidota</taxon>
        <taxon>Chitinophagia</taxon>
        <taxon>Chitinophagales</taxon>
        <taxon>Chitinophagaceae</taxon>
        <taxon>Flavisolibacter</taxon>
    </lineage>
</organism>
<evidence type="ECO:0000313" key="3">
    <source>
        <dbReference type="EMBL" id="ANE53030.1"/>
    </source>
</evidence>
<dbReference type="EMBL" id="CP011390">
    <property type="protein sequence ID" value="ANE53030.1"/>
    <property type="molecule type" value="Genomic_DNA"/>
</dbReference>
<dbReference type="InterPro" id="IPR014284">
    <property type="entry name" value="RNA_pol_sigma-70_dom"/>
</dbReference>
<name>A0A172U134_9BACT</name>
<protein>
    <recommendedName>
        <fullName evidence="2">RNA polymerase sigma factor 70 region 4 type 2 domain-containing protein</fullName>
    </recommendedName>
</protein>
<gene>
    <name evidence="3" type="ORF">SY85_23705</name>
</gene>
<dbReference type="KEGG" id="fla:SY85_23705"/>
<evidence type="ECO:0000259" key="2">
    <source>
        <dbReference type="Pfam" id="PF08281"/>
    </source>
</evidence>
<keyword evidence="1" id="KW-0175">Coiled coil</keyword>
<dbReference type="Pfam" id="PF08281">
    <property type="entry name" value="Sigma70_r4_2"/>
    <property type="match status" value="1"/>
</dbReference>
<dbReference type="InterPro" id="IPR013249">
    <property type="entry name" value="RNA_pol_sigma70_r4_t2"/>
</dbReference>
<accession>A0A172U134</accession>
<dbReference type="NCBIfam" id="TIGR02937">
    <property type="entry name" value="sigma70-ECF"/>
    <property type="match status" value="1"/>
</dbReference>
<evidence type="ECO:0000256" key="1">
    <source>
        <dbReference type="SAM" id="Coils"/>
    </source>
</evidence>
<keyword evidence="4" id="KW-1185">Reference proteome</keyword>
<sequence>MQCNDIHDPELLVTFFRSEDESTLSRTLRCFRHLFFSDFKGFSYNKIFSYKQYASDKASELTEDGFNYGLTQFYLFIRKNGFSNQGATVKSLFFTFCLNQLRALTKAKERYNAWQISSDPSKLVENETGAQPYNYKSVQEELHELDQEAELFRKALEELGERGRNLIIWRKVDRLDNEEIARRTGLDPVSINNEVYRAFIKLKKIIQVLQIQN</sequence>
<dbReference type="Gene3D" id="1.10.10.10">
    <property type="entry name" value="Winged helix-like DNA-binding domain superfamily/Winged helix DNA-binding domain"/>
    <property type="match status" value="1"/>
</dbReference>
<dbReference type="Proteomes" id="UP000077177">
    <property type="component" value="Chromosome"/>
</dbReference>
<dbReference type="GO" id="GO:0003677">
    <property type="term" value="F:DNA binding"/>
    <property type="evidence" value="ECO:0007669"/>
    <property type="project" value="InterPro"/>
</dbReference>
<dbReference type="RefSeq" id="WP_066408555.1">
    <property type="nucleotide sequence ID" value="NZ_CP011390.1"/>
</dbReference>
<dbReference type="InterPro" id="IPR013324">
    <property type="entry name" value="RNA_pol_sigma_r3/r4-like"/>
</dbReference>
<feature type="coiled-coil region" evidence="1">
    <location>
        <begin position="135"/>
        <end position="162"/>
    </location>
</feature>
<dbReference type="SUPFAM" id="SSF88659">
    <property type="entry name" value="Sigma3 and sigma4 domains of RNA polymerase sigma factors"/>
    <property type="match status" value="1"/>
</dbReference>
<proteinExistence type="predicted"/>
<feature type="domain" description="RNA polymerase sigma factor 70 region 4 type 2" evidence="2">
    <location>
        <begin position="150"/>
        <end position="202"/>
    </location>
</feature>
<evidence type="ECO:0000313" key="4">
    <source>
        <dbReference type="Proteomes" id="UP000077177"/>
    </source>
</evidence>
<reference evidence="3 4" key="2">
    <citation type="journal article" date="2016" name="Int. J. Syst. Evol. Microbiol.">
        <title>Flavisolibacter tropicus sp. nov., isolated from tropical soil.</title>
        <authorList>
            <person name="Lee J.J."/>
            <person name="Kang M.S."/>
            <person name="Kim G.S."/>
            <person name="Lee C.S."/>
            <person name="Lim S."/>
            <person name="Lee J."/>
            <person name="Roh S.H."/>
            <person name="Kang H."/>
            <person name="Ha J.M."/>
            <person name="Bae S."/>
            <person name="Jung H.Y."/>
            <person name="Kim M.K."/>
        </authorList>
    </citation>
    <scope>NUCLEOTIDE SEQUENCE [LARGE SCALE GENOMIC DNA]</scope>
    <source>
        <strain evidence="3 4">LCS9</strain>
    </source>
</reference>
<dbReference type="STRING" id="1492898.SY85_23705"/>
<reference evidence="4" key="1">
    <citation type="submission" date="2015-01" db="EMBL/GenBank/DDBJ databases">
        <title>Flavisolibacter sp./LCS9/ whole genome sequencing.</title>
        <authorList>
            <person name="Kim M.K."/>
            <person name="Srinivasan S."/>
            <person name="Lee J.-J."/>
        </authorList>
    </citation>
    <scope>NUCLEOTIDE SEQUENCE [LARGE SCALE GENOMIC DNA]</scope>
    <source>
        <strain evidence="4">LCS9</strain>
    </source>
</reference>
<dbReference type="InterPro" id="IPR036388">
    <property type="entry name" value="WH-like_DNA-bd_sf"/>
</dbReference>
<dbReference type="GO" id="GO:0006352">
    <property type="term" value="P:DNA-templated transcription initiation"/>
    <property type="evidence" value="ECO:0007669"/>
    <property type="project" value="InterPro"/>
</dbReference>